<evidence type="ECO:0000313" key="2">
    <source>
        <dbReference type="Proteomes" id="UP000255543"/>
    </source>
</evidence>
<protein>
    <submittedName>
        <fullName evidence="1">Uncharacterized protein</fullName>
    </submittedName>
</protein>
<organism evidence="1 2">
    <name type="scientific">Escherichia coli</name>
    <dbReference type="NCBI Taxonomy" id="562"/>
    <lineage>
        <taxon>Bacteria</taxon>
        <taxon>Pseudomonadati</taxon>
        <taxon>Pseudomonadota</taxon>
        <taxon>Gammaproteobacteria</taxon>
        <taxon>Enterobacterales</taxon>
        <taxon>Enterobacteriaceae</taxon>
        <taxon>Escherichia</taxon>
    </lineage>
</organism>
<dbReference type="RefSeq" id="WP_157912310.1">
    <property type="nucleotide sequence ID" value="NZ_CP066032.1"/>
</dbReference>
<reference evidence="1 2" key="1">
    <citation type="submission" date="2018-06" db="EMBL/GenBank/DDBJ databases">
        <authorList>
            <consortium name="Pathogen Informatics"/>
            <person name="Doyle S."/>
        </authorList>
    </citation>
    <scope>NUCLEOTIDE SEQUENCE [LARGE SCALE GENOMIC DNA]</scope>
    <source>
        <strain evidence="1 2">NCTC8179</strain>
    </source>
</reference>
<sequence>MALISVRNRFESFMEQRYPDLSLQVKGNIGASMKAQLGIGLNENCTVKMLLTVIQQFS</sequence>
<dbReference type="AlphaFoldDB" id="A0A0K4B0X6"/>
<dbReference type="EMBL" id="UGEB01000001">
    <property type="protein sequence ID" value="STK93502.1"/>
    <property type="molecule type" value="Genomic_DNA"/>
</dbReference>
<accession>A0A0K4B0X6</accession>
<proteinExistence type="predicted"/>
<name>A0A0K4B0X6_ECOLX</name>
<gene>
    <name evidence="1" type="ORF">NCTC8179_04304</name>
</gene>
<dbReference type="Proteomes" id="UP000255543">
    <property type="component" value="Unassembled WGS sequence"/>
</dbReference>
<evidence type="ECO:0000313" key="1">
    <source>
        <dbReference type="EMBL" id="STK93502.1"/>
    </source>
</evidence>